<dbReference type="Pfam" id="PF13518">
    <property type="entry name" value="HTH_28"/>
    <property type="match status" value="1"/>
</dbReference>
<dbReference type="InterPro" id="IPR010921">
    <property type="entry name" value="Trp_repressor/repl_initiator"/>
</dbReference>
<dbReference type="InterPro" id="IPR055247">
    <property type="entry name" value="InsJ-like_HTH"/>
</dbReference>
<evidence type="ECO:0000256" key="1">
    <source>
        <dbReference type="ARBA" id="ARBA00038232"/>
    </source>
</evidence>
<dbReference type="PANTHER" id="PTHR33795:SF1">
    <property type="entry name" value="INSERTION ELEMENT IS150 PROTEIN INSJ"/>
    <property type="match status" value="1"/>
</dbReference>
<dbReference type="PATRIC" id="fig|913848.6.peg.2028"/>
<name>A0A0R1FBS2_9LACO</name>
<dbReference type="Proteomes" id="UP000051181">
    <property type="component" value="Unassembled WGS sequence"/>
</dbReference>
<dbReference type="InterPro" id="IPR052057">
    <property type="entry name" value="IS150/IS1296_orfA-like"/>
</dbReference>
<feature type="domain" description="Insertion element IS150 protein InsJ-like helix-turn-helix" evidence="2">
    <location>
        <begin position="125"/>
        <end position="177"/>
    </location>
</feature>
<dbReference type="Pfam" id="PF13384">
    <property type="entry name" value="HTH_23"/>
    <property type="match status" value="1"/>
</dbReference>
<accession>A0A0R1FBS2</accession>
<evidence type="ECO:0000313" key="4">
    <source>
        <dbReference type="Proteomes" id="UP000051181"/>
    </source>
</evidence>
<reference evidence="3 4" key="1">
    <citation type="journal article" date="2015" name="Genome Announc.">
        <title>Expanding the biotechnology potential of lactobacilli through comparative genomics of 213 strains and associated genera.</title>
        <authorList>
            <person name="Sun Z."/>
            <person name="Harris H.M."/>
            <person name="McCann A."/>
            <person name="Guo C."/>
            <person name="Argimon S."/>
            <person name="Zhang W."/>
            <person name="Yang X."/>
            <person name="Jeffery I.B."/>
            <person name="Cooney J.C."/>
            <person name="Kagawa T.F."/>
            <person name="Liu W."/>
            <person name="Song Y."/>
            <person name="Salvetti E."/>
            <person name="Wrobel A."/>
            <person name="Rasinkangas P."/>
            <person name="Parkhill J."/>
            <person name="Rea M.C."/>
            <person name="O'Sullivan O."/>
            <person name="Ritari J."/>
            <person name="Douillard F.P."/>
            <person name="Paul Ross R."/>
            <person name="Yang R."/>
            <person name="Briner A.E."/>
            <person name="Felis G.E."/>
            <person name="de Vos W.M."/>
            <person name="Barrangou R."/>
            <person name="Klaenhammer T.R."/>
            <person name="Caufield P.W."/>
            <person name="Cui Y."/>
            <person name="Zhang H."/>
            <person name="O'Toole P.W."/>
        </authorList>
    </citation>
    <scope>NUCLEOTIDE SEQUENCE [LARGE SCALE GENOMIC DNA]</scope>
    <source>
        <strain evidence="3 4">DSM 20001</strain>
    </source>
</reference>
<organism evidence="3 4">
    <name type="scientific">Loigolactobacillus coryniformis subsp. coryniformis KCTC 3167 = DSM 20001</name>
    <dbReference type="NCBI Taxonomy" id="913848"/>
    <lineage>
        <taxon>Bacteria</taxon>
        <taxon>Bacillati</taxon>
        <taxon>Bacillota</taxon>
        <taxon>Bacilli</taxon>
        <taxon>Lactobacillales</taxon>
        <taxon>Lactobacillaceae</taxon>
        <taxon>Loigolactobacillus</taxon>
    </lineage>
</organism>
<dbReference type="GeneID" id="65917965"/>
<comment type="similarity">
    <text evidence="1">Belongs to the IS150/IS1296 orfA family.</text>
</comment>
<dbReference type="GO" id="GO:0043565">
    <property type="term" value="F:sequence-specific DNA binding"/>
    <property type="evidence" value="ECO:0007669"/>
    <property type="project" value="InterPro"/>
</dbReference>
<protein>
    <submittedName>
        <fullName evidence="3">Transposase, IS3 family protein</fullName>
    </submittedName>
</protein>
<dbReference type="EMBL" id="AZCN01000006">
    <property type="protein sequence ID" value="KRK18926.1"/>
    <property type="molecule type" value="Genomic_DNA"/>
</dbReference>
<dbReference type="SUPFAM" id="SSF48295">
    <property type="entry name" value="TrpR-like"/>
    <property type="match status" value="3"/>
</dbReference>
<evidence type="ECO:0000313" key="3">
    <source>
        <dbReference type="EMBL" id="KRK18926.1"/>
    </source>
</evidence>
<dbReference type="Gene3D" id="1.10.10.10">
    <property type="entry name" value="Winged helix-like DNA-binding domain superfamily/Winged helix DNA-binding domain"/>
    <property type="match status" value="3"/>
</dbReference>
<comment type="caution">
    <text evidence="3">The sequence shown here is derived from an EMBL/GenBank/DDBJ whole genome shotgun (WGS) entry which is preliminary data.</text>
</comment>
<evidence type="ECO:0000259" key="2">
    <source>
        <dbReference type="Pfam" id="PF13518"/>
    </source>
</evidence>
<sequence>MAKHYSVEEKIEILSCLDKGWGITEVTQYHALSTSTVELWRHQYQLKGIDGLKQRKYTHFSQAFKQKVVLEYLNTDTSLPFLRDKYNISNKSVIYQWVKLYTSGNKLEATRRSEMNKGRSTTLKERIEITNWVIAHDYDYSGAMRKFNVSYGQVYSWTKKFKKDGPDGLIDRRGKGKSENDLLTTAEKQALEVKRLKEQVTYLSTENNLLKKLQEIERRDSKRTNIVQLKNYRRK</sequence>
<proteinExistence type="inferred from homology"/>
<gene>
    <name evidence="3" type="ORF">FD22_GL001987</name>
</gene>
<dbReference type="RefSeq" id="WP_010012081.1">
    <property type="nucleotide sequence ID" value="NZ_AZCN01000006.1"/>
</dbReference>
<dbReference type="InterPro" id="IPR036388">
    <property type="entry name" value="WH-like_DNA-bd_sf"/>
</dbReference>
<dbReference type="PANTHER" id="PTHR33795">
    <property type="entry name" value="INSERTION ELEMENT IS150 PROTEIN INSJ"/>
    <property type="match status" value="1"/>
</dbReference>
<dbReference type="AlphaFoldDB" id="A0A0R1FBS2"/>